<dbReference type="OrthoDB" id="371772at2157"/>
<organism evidence="2 3">
    <name type="scientific">Pyrococcus yayanosii (strain CH1 / JCM 16557)</name>
    <dbReference type="NCBI Taxonomy" id="529709"/>
    <lineage>
        <taxon>Archaea</taxon>
        <taxon>Methanobacteriati</taxon>
        <taxon>Methanobacteriota</taxon>
        <taxon>Thermococci</taxon>
        <taxon>Thermococcales</taxon>
        <taxon>Thermococcaceae</taxon>
        <taxon>Pyrococcus</taxon>
    </lineage>
</organism>
<dbReference type="InterPro" id="IPR017271">
    <property type="entry name" value="Tscrpt_reg_HTH_MJ1545_prd"/>
</dbReference>
<gene>
    <name evidence="2" type="ordered locus">PYCH_02990</name>
</gene>
<evidence type="ECO:0000313" key="2">
    <source>
        <dbReference type="EMBL" id="AEH23996.1"/>
    </source>
</evidence>
<dbReference type="SUPFAM" id="SSF47413">
    <property type="entry name" value="lambda repressor-like DNA-binding domains"/>
    <property type="match status" value="1"/>
</dbReference>
<accession>F8AGM5</accession>
<dbReference type="KEGG" id="pya:PYCH_02990"/>
<keyword evidence="3" id="KW-1185">Reference proteome</keyword>
<protein>
    <recommendedName>
        <fullName evidence="1">HTH cro/C1-type domain-containing protein</fullName>
    </recommendedName>
</protein>
<dbReference type="PROSITE" id="PS50943">
    <property type="entry name" value="HTH_CROC1"/>
    <property type="match status" value="1"/>
</dbReference>
<evidence type="ECO:0000313" key="3">
    <source>
        <dbReference type="Proteomes" id="UP000008386"/>
    </source>
</evidence>
<reference evidence="2 3" key="1">
    <citation type="journal article" date="2011" name="J. Bacteriol.">
        <title>Complete genome sequence of the obligate piezophilic hyperthermophilic archaeon Pyrococcus yayanosii CH1.</title>
        <authorList>
            <person name="Jun X."/>
            <person name="Lupeng L."/>
            <person name="Minjuan X."/>
            <person name="Oger P."/>
            <person name="Fengping W."/>
            <person name="Jebbar M."/>
            <person name="Xiang X."/>
        </authorList>
    </citation>
    <scope>NUCLEOTIDE SEQUENCE [LARGE SCALE GENOMIC DNA]</scope>
    <source>
        <strain evidence="3">CH1 / JCM 16557</strain>
    </source>
</reference>
<proteinExistence type="predicted"/>
<dbReference type="InterPro" id="IPR010982">
    <property type="entry name" value="Lambda_DNA-bd_dom_sf"/>
</dbReference>
<evidence type="ECO:0000259" key="1">
    <source>
        <dbReference type="PROSITE" id="PS50943"/>
    </source>
</evidence>
<feature type="domain" description="HTH cro/C1-type" evidence="1">
    <location>
        <begin position="27"/>
        <end position="81"/>
    </location>
</feature>
<dbReference type="Proteomes" id="UP000008386">
    <property type="component" value="Chromosome"/>
</dbReference>
<dbReference type="Pfam" id="PF01381">
    <property type="entry name" value="HTH_3"/>
    <property type="match status" value="1"/>
</dbReference>
<sequence length="245" mass="27117">MLEKEKETLAKRIAGEIVLSSDPGKTMRKWREIFGISQTELAEYLGVSSSVISDYEGGRRKSPGASTIRKFVEALLEIDERRGGNVIKAFSRTLGSDFPTSAILDIREFAIPVTVRDVVEAVKGEIVANADLVDRRIYGYTVVDSIQAILEMSADEFLKLYGWTTERALVFTKVTTGRSPMIAVRVQGLKPAMVVLHGVKNLDGLAVKIAEKERVPLVVSRAENEGELIARLRRLAGSVEERVIR</sequence>
<dbReference type="eggNOG" id="arCOG04060">
    <property type="taxonomic scope" value="Archaea"/>
</dbReference>
<dbReference type="GO" id="GO:0003677">
    <property type="term" value="F:DNA binding"/>
    <property type="evidence" value="ECO:0007669"/>
    <property type="project" value="InterPro"/>
</dbReference>
<dbReference type="HOGENOM" id="CLU_077869_0_0_2"/>
<dbReference type="AlphaFoldDB" id="F8AGM5"/>
<dbReference type="GeneID" id="10836876"/>
<name>F8AGM5_PYRYC</name>
<dbReference type="SMART" id="SM00530">
    <property type="entry name" value="HTH_XRE"/>
    <property type="match status" value="1"/>
</dbReference>
<dbReference type="EMBL" id="CP002779">
    <property type="protein sequence ID" value="AEH23996.1"/>
    <property type="molecule type" value="Genomic_DNA"/>
</dbReference>
<dbReference type="Gene3D" id="1.10.260.40">
    <property type="entry name" value="lambda repressor-like DNA-binding domains"/>
    <property type="match status" value="1"/>
</dbReference>
<dbReference type="CDD" id="cd00093">
    <property type="entry name" value="HTH_XRE"/>
    <property type="match status" value="1"/>
</dbReference>
<dbReference type="RefSeq" id="WP_013905054.1">
    <property type="nucleotide sequence ID" value="NC_015680.1"/>
</dbReference>
<dbReference type="PIRSF" id="PIRSF037724">
    <property type="entry name" value="TF_HTH_MJ1545_prd"/>
    <property type="match status" value="1"/>
</dbReference>
<dbReference type="STRING" id="529709.PYCH_02990"/>
<dbReference type="InterPro" id="IPR001387">
    <property type="entry name" value="Cro/C1-type_HTH"/>
</dbReference>